<organism evidence="1 2">
    <name type="scientific">Pisolithus microcarpus 441</name>
    <dbReference type="NCBI Taxonomy" id="765257"/>
    <lineage>
        <taxon>Eukaryota</taxon>
        <taxon>Fungi</taxon>
        <taxon>Dikarya</taxon>
        <taxon>Basidiomycota</taxon>
        <taxon>Agaricomycotina</taxon>
        <taxon>Agaricomycetes</taxon>
        <taxon>Agaricomycetidae</taxon>
        <taxon>Boletales</taxon>
        <taxon>Sclerodermatineae</taxon>
        <taxon>Pisolithaceae</taxon>
        <taxon>Pisolithus</taxon>
    </lineage>
</organism>
<name>A0A0D0A9D2_9AGAM</name>
<dbReference type="Proteomes" id="UP000054018">
    <property type="component" value="Unassembled WGS sequence"/>
</dbReference>
<keyword evidence="2" id="KW-1185">Reference proteome</keyword>
<sequence length="364" mass="41575">MIWQRADDLRGYLRDAVLPELKYGPETPDLPPLGHKSHRNTLSTRFRKHRHLTAIHYLGPSFDEIVYEWISARLPTKSAGFRGEDQQTGETLTVPSARRFKVCTAVPPPATDSTRLWTWVHHFPLRTVQSVLHFIFPKIQDWKFVSDDSETDNADIYNEFYFTDTRNPTSPEIRSNSVVVVCQPPWVLSDEDMWQFTELKSLPMDNVPLRAKERLWAKVWDTCVRRQSTYFVVTSYQQWVFGAFSRGFTNAFVSPPMGAQSRDPTVIHAAIYWLASALAVEYGYVPPYVPEPVDYVMGDIPTPPLDNDDDVATIIDSLSSWTGKSEGTAPLSLVSLRLVCFRTCIFCTCRGGNTCPGIRERCLW</sequence>
<accession>A0A0D0A9D2</accession>
<dbReference type="OrthoDB" id="2579508at2759"/>
<gene>
    <name evidence="1" type="ORF">PISMIDRAFT_673550</name>
</gene>
<protein>
    <submittedName>
        <fullName evidence="1">Uncharacterized protein</fullName>
    </submittedName>
</protein>
<dbReference type="AlphaFoldDB" id="A0A0D0A9D2"/>
<evidence type="ECO:0000313" key="1">
    <source>
        <dbReference type="EMBL" id="KIK28523.1"/>
    </source>
</evidence>
<dbReference type="HOGENOM" id="CLU_048299_0_1_1"/>
<proteinExistence type="predicted"/>
<reference evidence="1 2" key="1">
    <citation type="submission" date="2014-04" db="EMBL/GenBank/DDBJ databases">
        <authorList>
            <consortium name="DOE Joint Genome Institute"/>
            <person name="Kuo A."/>
            <person name="Kohler A."/>
            <person name="Costa M.D."/>
            <person name="Nagy L.G."/>
            <person name="Floudas D."/>
            <person name="Copeland A."/>
            <person name="Barry K.W."/>
            <person name="Cichocki N."/>
            <person name="Veneault-Fourrey C."/>
            <person name="LaButti K."/>
            <person name="Lindquist E.A."/>
            <person name="Lipzen A."/>
            <person name="Lundell T."/>
            <person name="Morin E."/>
            <person name="Murat C."/>
            <person name="Sun H."/>
            <person name="Tunlid A."/>
            <person name="Henrissat B."/>
            <person name="Grigoriev I.V."/>
            <person name="Hibbett D.S."/>
            <person name="Martin F."/>
            <person name="Nordberg H.P."/>
            <person name="Cantor M.N."/>
            <person name="Hua S.X."/>
        </authorList>
    </citation>
    <scope>NUCLEOTIDE SEQUENCE [LARGE SCALE GENOMIC DNA]</scope>
    <source>
        <strain evidence="1 2">441</strain>
    </source>
</reference>
<reference evidence="2" key="2">
    <citation type="submission" date="2015-01" db="EMBL/GenBank/DDBJ databases">
        <title>Evolutionary Origins and Diversification of the Mycorrhizal Mutualists.</title>
        <authorList>
            <consortium name="DOE Joint Genome Institute"/>
            <consortium name="Mycorrhizal Genomics Consortium"/>
            <person name="Kohler A."/>
            <person name="Kuo A."/>
            <person name="Nagy L.G."/>
            <person name="Floudas D."/>
            <person name="Copeland A."/>
            <person name="Barry K.W."/>
            <person name="Cichocki N."/>
            <person name="Veneault-Fourrey C."/>
            <person name="LaButti K."/>
            <person name="Lindquist E.A."/>
            <person name="Lipzen A."/>
            <person name="Lundell T."/>
            <person name="Morin E."/>
            <person name="Murat C."/>
            <person name="Riley R."/>
            <person name="Ohm R."/>
            <person name="Sun H."/>
            <person name="Tunlid A."/>
            <person name="Henrissat B."/>
            <person name="Grigoriev I.V."/>
            <person name="Hibbett D.S."/>
            <person name="Martin F."/>
        </authorList>
    </citation>
    <scope>NUCLEOTIDE SEQUENCE [LARGE SCALE GENOMIC DNA]</scope>
    <source>
        <strain evidence="2">441</strain>
    </source>
</reference>
<dbReference type="EMBL" id="KN833692">
    <property type="protein sequence ID" value="KIK28523.1"/>
    <property type="molecule type" value="Genomic_DNA"/>
</dbReference>
<evidence type="ECO:0000313" key="2">
    <source>
        <dbReference type="Proteomes" id="UP000054018"/>
    </source>
</evidence>